<dbReference type="AlphaFoldDB" id="A0AAV0IUL7"/>
<proteinExistence type="predicted"/>
<evidence type="ECO:0000313" key="2">
    <source>
        <dbReference type="EMBL" id="CAI0401371.1"/>
    </source>
</evidence>
<reference evidence="2" key="1">
    <citation type="submission" date="2022-08" db="EMBL/GenBank/DDBJ databases">
        <authorList>
            <person name="Gutierrez-Valencia J."/>
        </authorList>
    </citation>
    <scope>NUCLEOTIDE SEQUENCE</scope>
</reference>
<comment type="caution">
    <text evidence="2">The sequence shown here is derived from an EMBL/GenBank/DDBJ whole genome shotgun (WGS) entry which is preliminary data.</text>
</comment>
<organism evidence="2 3">
    <name type="scientific">Linum tenue</name>
    <dbReference type="NCBI Taxonomy" id="586396"/>
    <lineage>
        <taxon>Eukaryota</taxon>
        <taxon>Viridiplantae</taxon>
        <taxon>Streptophyta</taxon>
        <taxon>Embryophyta</taxon>
        <taxon>Tracheophyta</taxon>
        <taxon>Spermatophyta</taxon>
        <taxon>Magnoliopsida</taxon>
        <taxon>eudicotyledons</taxon>
        <taxon>Gunneridae</taxon>
        <taxon>Pentapetalae</taxon>
        <taxon>rosids</taxon>
        <taxon>fabids</taxon>
        <taxon>Malpighiales</taxon>
        <taxon>Linaceae</taxon>
        <taxon>Linum</taxon>
    </lineage>
</organism>
<evidence type="ECO:0000313" key="3">
    <source>
        <dbReference type="Proteomes" id="UP001154282"/>
    </source>
</evidence>
<feature type="region of interest" description="Disordered" evidence="1">
    <location>
        <begin position="1"/>
        <end position="25"/>
    </location>
</feature>
<dbReference type="EMBL" id="CAMGYJ010000004">
    <property type="protein sequence ID" value="CAI0401371.1"/>
    <property type="molecule type" value="Genomic_DNA"/>
</dbReference>
<evidence type="ECO:0000256" key="1">
    <source>
        <dbReference type="SAM" id="MobiDB-lite"/>
    </source>
</evidence>
<name>A0AAV0IUL7_9ROSI</name>
<keyword evidence="3" id="KW-1185">Reference proteome</keyword>
<sequence>MVLTTDRLRPLPPSFFDPDPQFPNSTDGTSVVMGEEKKMIACEANRGENDHNGGSGLRAYHADFPGKTNNQIRSGLWRTRLCSSSIMVTSLSLESVMRESRSWLVSWYLRANSVPKLRAATKWVVRIERVRLVTVVGCDSSTHVTQLRPADGCS</sequence>
<protein>
    <submittedName>
        <fullName evidence="2">Uncharacterized protein</fullName>
    </submittedName>
</protein>
<gene>
    <name evidence="2" type="ORF">LITE_LOCUS11169</name>
</gene>
<accession>A0AAV0IUL7</accession>
<dbReference type="Proteomes" id="UP001154282">
    <property type="component" value="Unassembled WGS sequence"/>
</dbReference>